<dbReference type="EMBL" id="WLYL01000005">
    <property type="protein sequence ID" value="MTD10343.1"/>
    <property type="molecule type" value="Genomic_DNA"/>
</dbReference>
<proteinExistence type="predicted"/>
<dbReference type="AlphaFoldDB" id="A0A6L6GCB7"/>
<organism evidence="1 2">
    <name type="scientific">Acinetobacter faecalis</name>
    <dbReference type="NCBI Taxonomy" id="2665161"/>
    <lineage>
        <taxon>Bacteria</taxon>
        <taxon>Pseudomonadati</taxon>
        <taxon>Pseudomonadota</taxon>
        <taxon>Gammaproteobacteria</taxon>
        <taxon>Moraxellales</taxon>
        <taxon>Moraxellaceae</taxon>
        <taxon>Acinetobacter</taxon>
    </lineage>
</organism>
<evidence type="ECO:0000313" key="2">
    <source>
        <dbReference type="Proteomes" id="UP000473854"/>
    </source>
</evidence>
<reference evidence="1 2" key="1">
    <citation type="submission" date="2019-11" db="EMBL/GenBank/DDBJ databases">
        <authorList>
            <person name="An D."/>
        </authorList>
    </citation>
    <scope>NUCLEOTIDE SEQUENCE [LARGE SCALE GENOMIC DNA]</scope>
    <source>
        <strain evidence="1 2">YIM 103518</strain>
    </source>
</reference>
<evidence type="ECO:0000313" key="1">
    <source>
        <dbReference type="EMBL" id="MTD10343.1"/>
    </source>
</evidence>
<gene>
    <name evidence="1" type="ORF">GIX10_02600</name>
</gene>
<accession>A0A6L6GCB7</accession>
<comment type="caution">
    <text evidence="1">The sequence shown here is derived from an EMBL/GenBank/DDBJ whole genome shotgun (WGS) entry which is preliminary data.</text>
</comment>
<protein>
    <recommendedName>
        <fullName evidence="3">Glycine-rich domain-containing protein-like</fullName>
    </recommendedName>
</protein>
<evidence type="ECO:0008006" key="3">
    <source>
        <dbReference type="Google" id="ProtNLM"/>
    </source>
</evidence>
<dbReference type="RefSeq" id="WP_154771989.1">
    <property type="nucleotide sequence ID" value="NZ_WLYL01000005.1"/>
</dbReference>
<name>A0A6L6GCB7_9GAMM</name>
<sequence>MTNLAINLIQESAFKNTTLPTSIEALNFDKLKFKLTSGKEAVMSKDVFQFAEQEYKRFLTLKYFYPKETLVPNKLVDEFWHAHILDTRSYHMDSLRVFGTYLHHYPYFGIHDELDQQNLETTFKRTKELYEIWFGPYPDFTVAARCGDDHACHAPSSCACRVPGAYK</sequence>
<dbReference type="Proteomes" id="UP000473854">
    <property type="component" value="Unassembled WGS sequence"/>
</dbReference>